<dbReference type="PANTHER" id="PTHR37812:SF1">
    <property type="entry name" value="MU-LIKE PROPHAGE FLUMU PROTEIN C"/>
    <property type="match status" value="1"/>
</dbReference>
<gene>
    <name evidence="1" type="ORF">DWX41_04285</name>
</gene>
<reference evidence="1 2" key="1">
    <citation type="submission" date="2018-08" db="EMBL/GenBank/DDBJ databases">
        <title>A genome reference for cultivated species of the human gut microbiota.</title>
        <authorList>
            <person name="Zou Y."/>
            <person name="Xue W."/>
            <person name="Luo G."/>
        </authorList>
    </citation>
    <scope>NUCLEOTIDE SEQUENCE [LARGE SCALE GENOMIC DNA]</scope>
    <source>
        <strain evidence="1 2">AF19-21</strain>
    </source>
</reference>
<name>A0A3E2WZD7_9FIRM</name>
<dbReference type="Proteomes" id="UP000261111">
    <property type="component" value="Unassembled WGS sequence"/>
</dbReference>
<evidence type="ECO:0000313" key="1">
    <source>
        <dbReference type="EMBL" id="RGC34002.1"/>
    </source>
</evidence>
<dbReference type="GeneID" id="93335161"/>
<dbReference type="RefSeq" id="WP_025656660.1">
    <property type="nucleotide sequence ID" value="NZ_QVIA01000004.1"/>
</dbReference>
<dbReference type="EMBL" id="QVIA01000004">
    <property type="protein sequence ID" value="RGC34002.1"/>
    <property type="molecule type" value="Genomic_DNA"/>
</dbReference>
<dbReference type="InterPro" id="IPR049739">
    <property type="entry name" value="YraL-like"/>
</dbReference>
<sequence length="87" mass="10060">MKYKNANTILPDALVEELQKYVQAGYIYIPAKDDQHKKWGELSGYRKELAKRNAVIVEQYRGGMSIEELAACFSLSVYAIRKIIYQK</sequence>
<accession>A0A3E2WZD7</accession>
<dbReference type="NCBIfam" id="NF040785">
    <property type="entry name" value="CD3324_fam"/>
    <property type="match status" value="1"/>
</dbReference>
<dbReference type="AlphaFoldDB" id="A0A3E2WZD7"/>
<dbReference type="SUPFAM" id="SSF46689">
    <property type="entry name" value="Homeodomain-like"/>
    <property type="match status" value="1"/>
</dbReference>
<evidence type="ECO:0000313" key="2">
    <source>
        <dbReference type="Proteomes" id="UP000261111"/>
    </source>
</evidence>
<organism evidence="1 2">
    <name type="scientific">Hungatella hathewayi</name>
    <dbReference type="NCBI Taxonomy" id="154046"/>
    <lineage>
        <taxon>Bacteria</taxon>
        <taxon>Bacillati</taxon>
        <taxon>Bacillota</taxon>
        <taxon>Clostridia</taxon>
        <taxon>Lachnospirales</taxon>
        <taxon>Lachnospiraceae</taxon>
        <taxon>Hungatella</taxon>
    </lineage>
</organism>
<comment type="caution">
    <text evidence="1">The sequence shown here is derived from an EMBL/GenBank/DDBJ whole genome shotgun (WGS) entry which is preliminary data.</text>
</comment>
<dbReference type="InterPro" id="IPR052411">
    <property type="entry name" value="c-mor_Regulatory_Protein"/>
</dbReference>
<protein>
    <recommendedName>
        <fullName evidence="3">Mor transcription activator domain-containing protein</fullName>
    </recommendedName>
</protein>
<dbReference type="PANTHER" id="PTHR37812">
    <property type="entry name" value="MU-LIKE PROPHAGE FLUMU PROTEIN C"/>
    <property type="match status" value="1"/>
</dbReference>
<evidence type="ECO:0008006" key="3">
    <source>
        <dbReference type="Google" id="ProtNLM"/>
    </source>
</evidence>
<dbReference type="InterPro" id="IPR009057">
    <property type="entry name" value="Homeodomain-like_sf"/>
</dbReference>
<proteinExistence type="predicted"/>